<keyword evidence="2" id="KW-0143">Chaperone</keyword>
<gene>
    <name evidence="3" type="ORF">DARMORV10_C05P27630.1</name>
</gene>
<evidence type="ECO:0000256" key="2">
    <source>
        <dbReference type="ARBA" id="ARBA00023186"/>
    </source>
</evidence>
<comment type="similarity">
    <text evidence="1">Belongs to the chaperonin (HSP60) family.</text>
</comment>
<dbReference type="Gene3D" id="3.30.260.10">
    <property type="entry name" value="TCP-1-like chaperonin intermediate domain"/>
    <property type="match status" value="1"/>
</dbReference>
<proteinExistence type="inferred from homology"/>
<dbReference type="EMBL" id="HG994369">
    <property type="protein sequence ID" value="CAF1928630.1"/>
    <property type="molecule type" value="Genomic_DNA"/>
</dbReference>
<dbReference type="InterPro" id="IPR027413">
    <property type="entry name" value="GROEL-like_equatorial_sf"/>
</dbReference>
<reference evidence="3" key="1">
    <citation type="submission" date="2021-01" db="EMBL/GenBank/DDBJ databases">
        <authorList>
            <consortium name="Genoscope - CEA"/>
            <person name="William W."/>
        </authorList>
    </citation>
    <scope>NUCLEOTIDE SEQUENCE</scope>
</reference>
<name>A0A816L6K6_BRANA</name>
<dbReference type="SMR" id="A0A816L6K6"/>
<dbReference type="SUPFAM" id="SSF54849">
    <property type="entry name" value="GroEL-intermediate domain like"/>
    <property type="match status" value="1"/>
</dbReference>
<dbReference type="Proteomes" id="UP001295469">
    <property type="component" value="Chromosome C05"/>
</dbReference>
<dbReference type="InterPro" id="IPR001844">
    <property type="entry name" value="Cpn60/GroEL"/>
</dbReference>
<sequence>MLVVAAGANPVLITRGIEKTAKALVAELKKMSMVVEDSELADVAAVSAGNNADIGSMISEAMIRVGRNGVVTLEEGKSAKNTLLRCGRNAV</sequence>
<dbReference type="GO" id="GO:0140662">
    <property type="term" value="F:ATP-dependent protein folding chaperone"/>
    <property type="evidence" value="ECO:0007669"/>
    <property type="project" value="InterPro"/>
</dbReference>
<dbReference type="AlphaFoldDB" id="A0A816L6K6"/>
<evidence type="ECO:0000313" key="3">
    <source>
        <dbReference type="EMBL" id="CAF1928630.1"/>
    </source>
</evidence>
<accession>A0A816L6K6</accession>
<dbReference type="GO" id="GO:0042026">
    <property type="term" value="P:protein refolding"/>
    <property type="evidence" value="ECO:0007669"/>
    <property type="project" value="InterPro"/>
</dbReference>
<dbReference type="InterPro" id="IPR027410">
    <property type="entry name" value="TCP-1-like_intermed_sf"/>
</dbReference>
<dbReference type="PANTHER" id="PTHR45633">
    <property type="entry name" value="60 KDA HEAT SHOCK PROTEIN, MITOCHONDRIAL"/>
    <property type="match status" value="1"/>
</dbReference>
<organism evidence="3">
    <name type="scientific">Brassica napus</name>
    <name type="common">Rape</name>
    <dbReference type="NCBI Taxonomy" id="3708"/>
    <lineage>
        <taxon>Eukaryota</taxon>
        <taxon>Viridiplantae</taxon>
        <taxon>Streptophyta</taxon>
        <taxon>Embryophyta</taxon>
        <taxon>Tracheophyta</taxon>
        <taxon>Spermatophyta</taxon>
        <taxon>Magnoliopsida</taxon>
        <taxon>eudicotyledons</taxon>
        <taxon>Gunneridae</taxon>
        <taxon>Pentapetalae</taxon>
        <taxon>rosids</taxon>
        <taxon>malvids</taxon>
        <taxon>Brassicales</taxon>
        <taxon>Brassicaceae</taxon>
        <taxon>Brassiceae</taxon>
        <taxon>Brassica</taxon>
    </lineage>
</organism>
<evidence type="ECO:0000256" key="1">
    <source>
        <dbReference type="ARBA" id="ARBA00006607"/>
    </source>
</evidence>
<dbReference type="Gene3D" id="1.10.560.10">
    <property type="entry name" value="GroEL-like equatorial domain"/>
    <property type="match status" value="1"/>
</dbReference>
<protein>
    <submittedName>
        <fullName evidence="3">(rape) hypothetical protein</fullName>
    </submittedName>
</protein>